<dbReference type="RefSeq" id="XP_001586053.1">
    <property type="nucleotide sequence ID" value="XM_001586003.1"/>
</dbReference>
<keyword evidence="3" id="KW-1185">Reference proteome</keyword>
<gene>
    <name evidence="2" type="ORF">SS1G_13146</name>
</gene>
<dbReference type="Proteomes" id="UP000001312">
    <property type="component" value="Unassembled WGS sequence"/>
</dbReference>
<protein>
    <submittedName>
        <fullName evidence="2">Uncharacterized protein</fullName>
    </submittedName>
</protein>
<evidence type="ECO:0000313" key="3">
    <source>
        <dbReference type="Proteomes" id="UP000001312"/>
    </source>
</evidence>
<dbReference type="GeneID" id="5482143"/>
<sequence length="97" mass="10904">MKPIGLETTHEGYIWHNVDTGGQMAKKKSAKDPHGLQRSSTITASQRSRLKKAKSIYTRRTVQSKFISDVTTSKENLNKQTPELEIKVFLVFSVIGV</sequence>
<dbReference type="AlphaFoldDB" id="A7F6B7"/>
<feature type="region of interest" description="Disordered" evidence="1">
    <location>
        <begin position="24"/>
        <end position="54"/>
    </location>
</feature>
<feature type="compositionally biased region" description="Polar residues" evidence="1">
    <location>
        <begin position="37"/>
        <end position="47"/>
    </location>
</feature>
<name>A7F6B7_SCLS1</name>
<proteinExistence type="predicted"/>
<dbReference type="KEGG" id="ssl:SS1G_13146"/>
<accession>A7F6B7</accession>
<evidence type="ECO:0000313" key="2">
    <source>
        <dbReference type="EMBL" id="EDN98288.1"/>
    </source>
</evidence>
<evidence type="ECO:0000256" key="1">
    <source>
        <dbReference type="SAM" id="MobiDB-lite"/>
    </source>
</evidence>
<organism evidence="2 3">
    <name type="scientific">Sclerotinia sclerotiorum (strain ATCC 18683 / 1980 / Ss-1)</name>
    <name type="common">White mold</name>
    <name type="synonym">Whetzelinia sclerotiorum</name>
    <dbReference type="NCBI Taxonomy" id="665079"/>
    <lineage>
        <taxon>Eukaryota</taxon>
        <taxon>Fungi</taxon>
        <taxon>Dikarya</taxon>
        <taxon>Ascomycota</taxon>
        <taxon>Pezizomycotina</taxon>
        <taxon>Leotiomycetes</taxon>
        <taxon>Helotiales</taxon>
        <taxon>Sclerotiniaceae</taxon>
        <taxon>Sclerotinia</taxon>
    </lineage>
</organism>
<dbReference type="InParanoid" id="A7F6B7"/>
<reference evidence="3" key="1">
    <citation type="journal article" date="2011" name="PLoS Genet.">
        <title>Genomic analysis of the necrotrophic fungal pathogens Sclerotinia sclerotiorum and Botrytis cinerea.</title>
        <authorList>
            <person name="Amselem J."/>
            <person name="Cuomo C.A."/>
            <person name="van Kan J.A."/>
            <person name="Viaud M."/>
            <person name="Benito E.P."/>
            <person name="Couloux A."/>
            <person name="Coutinho P.M."/>
            <person name="de Vries R.P."/>
            <person name="Dyer P.S."/>
            <person name="Fillinger S."/>
            <person name="Fournier E."/>
            <person name="Gout L."/>
            <person name="Hahn M."/>
            <person name="Kohn L."/>
            <person name="Lapalu N."/>
            <person name="Plummer K.M."/>
            <person name="Pradier J.M."/>
            <person name="Quevillon E."/>
            <person name="Sharon A."/>
            <person name="Simon A."/>
            <person name="ten Have A."/>
            <person name="Tudzynski B."/>
            <person name="Tudzynski P."/>
            <person name="Wincker P."/>
            <person name="Andrew M."/>
            <person name="Anthouard V."/>
            <person name="Beever R.E."/>
            <person name="Beffa R."/>
            <person name="Benoit I."/>
            <person name="Bouzid O."/>
            <person name="Brault B."/>
            <person name="Chen Z."/>
            <person name="Choquer M."/>
            <person name="Collemare J."/>
            <person name="Cotton P."/>
            <person name="Danchin E.G."/>
            <person name="Da Silva C."/>
            <person name="Gautier A."/>
            <person name="Giraud C."/>
            <person name="Giraud T."/>
            <person name="Gonzalez C."/>
            <person name="Grossetete S."/>
            <person name="Guldener U."/>
            <person name="Henrissat B."/>
            <person name="Howlett B.J."/>
            <person name="Kodira C."/>
            <person name="Kretschmer M."/>
            <person name="Lappartient A."/>
            <person name="Leroch M."/>
            <person name="Levis C."/>
            <person name="Mauceli E."/>
            <person name="Neuveglise C."/>
            <person name="Oeser B."/>
            <person name="Pearson M."/>
            <person name="Poulain J."/>
            <person name="Poussereau N."/>
            <person name="Quesneville H."/>
            <person name="Rascle C."/>
            <person name="Schumacher J."/>
            <person name="Segurens B."/>
            <person name="Sexton A."/>
            <person name="Silva E."/>
            <person name="Sirven C."/>
            <person name="Soanes D.M."/>
            <person name="Talbot N.J."/>
            <person name="Templeton M."/>
            <person name="Yandava C."/>
            <person name="Yarden O."/>
            <person name="Zeng Q."/>
            <person name="Rollins J.A."/>
            <person name="Lebrun M.H."/>
            <person name="Dickman M."/>
        </authorList>
    </citation>
    <scope>NUCLEOTIDE SEQUENCE [LARGE SCALE GENOMIC DNA]</scope>
    <source>
        <strain evidence="3">ATCC 18683 / 1980 / Ss-1</strain>
    </source>
</reference>
<dbReference type="EMBL" id="CH476643">
    <property type="protein sequence ID" value="EDN98288.1"/>
    <property type="molecule type" value="Genomic_DNA"/>
</dbReference>
<dbReference type="HOGENOM" id="CLU_2347980_0_0_1"/>